<keyword evidence="3" id="KW-1185">Reference proteome</keyword>
<keyword evidence="2" id="KW-0418">Kinase</keyword>
<protein>
    <submittedName>
        <fullName evidence="2">Aminoglycoside phosphotransferase (APT) family kinase protein</fullName>
    </submittedName>
</protein>
<dbReference type="RefSeq" id="WP_179751775.1">
    <property type="nucleotide sequence ID" value="NZ_JACCBU010000001.1"/>
</dbReference>
<evidence type="ECO:0000313" key="2">
    <source>
        <dbReference type="EMBL" id="NYE71549.1"/>
    </source>
</evidence>
<dbReference type="GO" id="GO:0016301">
    <property type="term" value="F:kinase activity"/>
    <property type="evidence" value="ECO:0007669"/>
    <property type="project" value="UniProtKB-KW"/>
</dbReference>
<keyword evidence="2" id="KW-0808">Transferase</keyword>
<dbReference type="Gene3D" id="3.30.200.20">
    <property type="entry name" value="Phosphorylase Kinase, domain 1"/>
    <property type="match status" value="1"/>
</dbReference>
<sequence>MGVHRPQFDDALVRQLVDDQFPDWAGLTLDRVLPGGSDHAIYRLGADLSVRVPRHSGAINDAAKVAHWLPLLAARLPLQIPEPVAVGRPGLGYPWSWLVCRWQDGAVATAAEFADSVDVALQLADFLVALRGIELEVPDAWRDRIVRGPISGRDAETRNAIAKVGADFDQDALLAVWEEAVAAEPGPQSWVHGDFHSGNLLARDGRISTVLDFGSFGYGDPAADLGVAYSLFTPSVRLRFREAVGLDDAAWIRARGDAIAGGVIAHAAYADTQPHIRALTTRQIGQALMG</sequence>
<name>A0A7Y9L991_9ACTN</name>
<dbReference type="EMBL" id="JACCBU010000001">
    <property type="protein sequence ID" value="NYE71549.1"/>
    <property type="molecule type" value="Genomic_DNA"/>
</dbReference>
<dbReference type="Proteomes" id="UP000569914">
    <property type="component" value="Unassembled WGS sequence"/>
</dbReference>
<evidence type="ECO:0000313" key="3">
    <source>
        <dbReference type="Proteomes" id="UP000569914"/>
    </source>
</evidence>
<reference evidence="2 3" key="1">
    <citation type="submission" date="2020-07" db="EMBL/GenBank/DDBJ databases">
        <title>Sequencing the genomes of 1000 actinobacteria strains.</title>
        <authorList>
            <person name="Klenk H.-P."/>
        </authorList>
    </citation>
    <scope>NUCLEOTIDE SEQUENCE [LARGE SCALE GENOMIC DNA]</scope>
    <source>
        <strain evidence="2 3">DSM 22083</strain>
    </source>
</reference>
<dbReference type="SUPFAM" id="SSF56112">
    <property type="entry name" value="Protein kinase-like (PK-like)"/>
    <property type="match status" value="1"/>
</dbReference>
<dbReference type="AlphaFoldDB" id="A0A7Y9L991"/>
<dbReference type="InterPro" id="IPR051678">
    <property type="entry name" value="AGP_Transferase"/>
</dbReference>
<dbReference type="InterPro" id="IPR002575">
    <property type="entry name" value="Aminoglycoside_PTrfase"/>
</dbReference>
<accession>A0A7Y9L991</accession>
<gene>
    <name evidence="2" type="ORF">BKA15_002878</name>
</gene>
<organism evidence="2 3">
    <name type="scientific">Microlunatus parietis</name>
    <dbReference type="NCBI Taxonomy" id="682979"/>
    <lineage>
        <taxon>Bacteria</taxon>
        <taxon>Bacillati</taxon>
        <taxon>Actinomycetota</taxon>
        <taxon>Actinomycetes</taxon>
        <taxon>Propionibacteriales</taxon>
        <taxon>Propionibacteriaceae</taxon>
        <taxon>Microlunatus</taxon>
    </lineage>
</organism>
<dbReference type="PANTHER" id="PTHR21310:SF42">
    <property type="entry name" value="BIFUNCTIONAL AAC_APH"/>
    <property type="match status" value="1"/>
</dbReference>
<dbReference type="PANTHER" id="PTHR21310">
    <property type="entry name" value="AMINOGLYCOSIDE PHOSPHOTRANSFERASE-RELATED-RELATED"/>
    <property type="match status" value="1"/>
</dbReference>
<dbReference type="CDD" id="cd05155">
    <property type="entry name" value="APH_ChoK_like_1"/>
    <property type="match status" value="1"/>
</dbReference>
<dbReference type="Gene3D" id="3.90.1200.10">
    <property type="match status" value="1"/>
</dbReference>
<evidence type="ECO:0000259" key="1">
    <source>
        <dbReference type="Pfam" id="PF01636"/>
    </source>
</evidence>
<dbReference type="InterPro" id="IPR011009">
    <property type="entry name" value="Kinase-like_dom_sf"/>
</dbReference>
<comment type="caution">
    <text evidence="2">The sequence shown here is derived from an EMBL/GenBank/DDBJ whole genome shotgun (WGS) entry which is preliminary data.</text>
</comment>
<dbReference type="Pfam" id="PF01636">
    <property type="entry name" value="APH"/>
    <property type="match status" value="1"/>
</dbReference>
<feature type="domain" description="Aminoglycoside phosphotransferase" evidence="1">
    <location>
        <begin position="32"/>
        <end position="248"/>
    </location>
</feature>
<proteinExistence type="predicted"/>